<evidence type="ECO:0000259" key="2">
    <source>
        <dbReference type="SMART" id="SM00822"/>
    </source>
</evidence>
<dbReference type="PANTHER" id="PTHR43975:SF2">
    <property type="entry name" value="EG:BACR7A4.14 PROTEIN-RELATED"/>
    <property type="match status" value="1"/>
</dbReference>
<dbReference type="InterPro" id="IPR002347">
    <property type="entry name" value="SDR_fam"/>
</dbReference>
<name>A0ABV9ZKC9_9PSEU</name>
<dbReference type="RefSeq" id="WP_378023836.1">
    <property type="nucleotide sequence ID" value="NZ_JBHSKG010000017.1"/>
</dbReference>
<accession>A0ABV9ZKC9</accession>
<dbReference type="PROSITE" id="PS00061">
    <property type="entry name" value="ADH_SHORT"/>
    <property type="match status" value="1"/>
</dbReference>
<dbReference type="InterPro" id="IPR057326">
    <property type="entry name" value="KR_dom"/>
</dbReference>
<dbReference type="EMBL" id="JBHSKG010000017">
    <property type="protein sequence ID" value="MFC5141700.1"/>
    <property type="molecule type" value="Genomic_DNA"/>
</dbReference>
<feature type="domain" description="Ketoreductase" evidence="2">
    <location>
        <begin position="8"/>
        <end position="187"/>
    </location>
</feature>
<evidence type="ECO:0000313" key="3">
    <source>
        <dbReference type="EMBL" id="MFC5141700.1"/>
    </source>
</evidence>
<dbReference type="GO" id="GO:0016491">
    <property type="term" value="F:oxidoreductase activity"/>
    <property type="evidence" value="ECO:0007669"/>
    <property type="project" value="UniProtKB-KW"/>
</dbReference>
<gene>
    <name evidence="3" type="ORF">ACFPK1_25920</name>
</gene>
<dbReference type="CDD" id="cd05233">
    <property type="entry name" value="SDR_c"/>
    <property type="match status" value="1"/>
</dbReference>
<evidence type="ECO:0000256" key="1">
    <source>
        <dbReference type="ARBA" id="ARBA00006484"/>
    </source>
</evidence>
<evidence type="ECO:0000313" key="4">
    <source>
        <dbReference type="Proteomes" id="UP001596175"/>
    </source>
</evidence>
<dbReference type="SUPFAM" id="SSF51735">
    <property type="entry name" value="NAD(P)-binding Rossmann-fold domains"/>
    <property type="match status" value="1"/>
</dbReference>
<organism evidence="3 4">
    <name type="scientific">Actinomycetospora rhizophila</name>
    <dbReference type="NCBI Taxonomy" id="1416876"/>
    <lineage>
        <taxon>Bacteria</taxon>
        <taxon>Bacillati</taxon>
        <taxon>Actinomycetota</taxon>
        <taxon>Actinomycetes</taxon>
        <taxon>Pseudonocardiales</taxon>
        <taxon>Pseudonocardiaceae</taxon>
        <taxon>Actinomycetospora</taxon>
    </lineage>
</organism>
<protein>
    <submittedName>
        <fullName evidence="3">SDR family NAD(P)-dependent oxidoreductase</fullName>
        <ecNumber evidence="3">1.1.1.-</ecNumber>
    </submittedName>
</protein>
<keyword evidence="3" id="KW-0560">Oxidoreductase</keyword>
<proteinExistence type="inferred from homology"/>
<dbReference type="EC" id="1.1.1.-" evidence="3"/>
<comment type="caution">
    <text evidence="3">The sequence shown here is derived from an EMBL/GenBank/DDBJ whole genome shotgun (WGS) entry which is preliminary data.</text>
</comment>
<reference evidence="4" key="1">
    <citation type="journal article" date="2019" name="Int. J. Syst. Evol. Microbiol.">
        <title>The Global Catalogue of Microorganisms (GCM) 10K type strain sequencing project: providing services to taxonomists for standard genome sequencing and annotation.</title>
        <authorList>
            <consortium name="The Broad Institute Genomics Platform"/>
            <consortium name="The Broad Institute Genome Sequencing Center for Infectious Disease"/>
            <person name="Wu L."/>
            <person name="Ma J."/>
        </authorList>
    </citation>
    <scope>NUCLEOTIDE SEQUENCE [LARGE SCALE GENOMIC DNA]</scope>
    <source>
        <strain evidence="4">XZYJ18</strain>
    </source>
</reference>
<dbReference type="Pfam" id="PF13561">
    <property type="entry name" value="adh_short_C2"/>
    <property type="match status" value="1"/>
</dbReference>
<keyword evidence="4" id="KW-1185">Reference proteome</keyword>
<dbReference type="PANTHER" id="PTHR43975">
    <property type="entry name" value="ZGC:101858"/>
    <property type="match status" value="1"/>
</dbReference>
<dbReference type="InterPro" id="IPR036291">
    <property type="entry name" value="NAD(P)-bd_dom_sf"/>
</dbReference>
<sequence>MARPIAGMSVLVTGGGSGIGETVVTRLAAAGARVTLTGRRAEKIAAVAQRSGARPVAGDVTVDADRRAMVDAAVEHGGGLDGVVHAAGNMYRGPLAELTEQGLHDVFASNTVAPMLLTGLALPHLVASRGAVVFFGSVHTQRAFPGASPYAATKGALETLTGVLAAELGPQGVRVSCVRPGGVLTEINQRAGLFDDATAAERMQSLGPAHALGRPGTTDEVAEAVEYLLGAEWVTGNVLTVDGGLGLGVTQA</sequence>
<comment type="similarity">
    <text evidence="1">Belongs to the short-chain dehydrogenases/reductases (SDR) family.</text>
</comment>
<dbReference type="Gene3D" id="3.40.50.720">
    <property type="entry name" value="NAD(P)-binding Rossmann-like Domain"/>
    <property type="match status" value="1"/>
</dbReference>
<dbReference type="PRINTS" id="PR00081">
    <property type="entry name" value="GDHRDH"/>
</dbReference>
<dbReference type="InterPro" id="IPR020904">
    <property type="entry name" value="Sc_DH/Rdtase_CS"/>
</dbReference>
<dbReference type="SMART" id="SM00822">
    <property type="entry name" value="PKS_KR"/>
    <property type="match status" value="1"/>
</dbReference>
<dbReference type="Proteomes" id="UP001596175">
    <property type="component" value="Unassembled WGS sequence"/>
</dbReference>